<feature type="domain" description="VOC" evidence="1">
    <location>
        <begin position="1"/>
        <end position="53"/>
    </location>
</feature>
<dbReference type="AlphaFoldDB" id="E0I4S9"/>
<evidence type="ECO:0000259" key="1">
    <source>
        <dbReference type="PROSITE" id="PS51819"/>
    </source>
</evidence>
<dbReference type="STRING" id="717606.PaecuDRAFT_0121"/>
<sequence>MQTHNELDALYDEFKANGALIVSEPQLTEHDWGVWKDFSVKDLDGYVITIHHKQGPPDVMIHDVQAALENS</sequence>
<dbReference type="InterPro" id="IPR037523">
    <property type="entry name" value="VOC_core"/>
</dbReference>
<keyword evidence="3" id="KW-1185">Reference proteome</keyword>
<dbReference type="RefSeq" id="WP_006036139.1">
    <property type="nucleotide sequence ID" value="NZ_AEDD01000001.1"/>
</dbReference>
<dbReference type="PROSITE" id="PS51819">
    <property type="entry name" value="VOC"/>
    <property type="match status" value="1"/>
</dbReference>
<dbReference type="EMBL" id="AEDD01000001">
    <property type="protein sequence ID" value="EFM12610.1"/>
    <property type="molecule type" value="Genomic_DNA"/>
</dbReference>
<proteinExistence type="predicted"/>
<dbReference type="Gene3D" id="3.10.180.10">
    <property type="entry name" value="2,3-Dihydroxybiphenyl 1,2-Dioxygenase, domain 1"/>
    <property type="match status" value="1"/>
</dbReference>
<organism evidence="2 3">
    <name type="scientific">Paenibacillus curdlanolyticus YK9</name>
    <dbReference type="NCBI Taxonomy" id="717606"/>
    <lineage>
        <taxon>Bacteria</taxon>
        <taxon>Bacillati</taxon>
        <taxon>Bacillota</taxon>
        <taxon>Bacilli</taxon>
        <taxon>Bacillales</taxon>
        <taxon>Paenibacillaceae</taxon>
        <taxon>Paenibacillus</taxon>
    </lineage>
</organism>
<accession>E0I4S9</accession>
<reference evidence="2 3" key="1">
    <citation type="submission" date="2010-07" db="EMBL/GenBank/DDBJ databases">
        <title>The draft genome of Paenibacillus curdlanolyticus YK9.</title>
        <authorList>
            <consortium name="US DOE Joint Genome Institute (JGI-PGF)"/>
            <person name="Lucas S."/>
            <person name="Copeland A."/>
            <person name="Lapidus A."/>
            <person name="Cheng J.-F."/>
            <person name="Bruce D."/>
            <person name="Goodwin L."/>
            <person name="Pitluck S."/>
            <person name="Land M.L."/>
            <person name="Hauser L."/>
            <person name="Chang Y.-J."/>
            <person name="Jeffries C."/>
            <person name="Anderson I.J."/>
            <person name="Johnson E."/>
            <person name="Loganathan U."/>
            <person name="Mulhopadhyay B."/>
            <person name="Kyrpides N."/>
            <person name="Woyke T.J."/>
        </authorList>
    </citation>
    <scope>NUCLEOTIDE SEQUENCE [LARGE SCALE GENOMIC DNA]</scope>
    <source>
        <strain evidence="2 3">YK9</strain>
    </source>
</reference>
<dbReference type="Proteomes" id="UP000005387">
    <property type="component" value="Unassembled WGS sequence"/>
</dbReference>
<evidence type="ECO:0000313" key="3">
    <source>
        <dbReference type="Proteomes" id="UP000005387"/>
    </source>
</evidence>
<dbReference type="SUPFAM" id="SSF54593">
    <property type="entry name" value="Glyoxalase/Bleomycin resistance protein/Dihydroxybiphenyl dioxygenase"/>
    <property type="match status" value="1"/>
</dbReference>
<name>E0I4S9_9BACL</name>
<protein>
    <recommendedName>
        <fullName evidence="1">VOC domain-containing protein</fullName>
    </recommendedName>
</protein>
<gene>
    <name evidence="2" type="ORF">PaecuDRAFT_0121</name>
</gene>
<dbReference type="InterPro" id="IPR029068">
    <property type="entry name" value="Glyas_Bleomycin-R_OHBP_Dase"/>
</dbReference>
<evidence type="ECO:0000313" key="2">
    <source>
        <dbReference type="EMBL" id="EFM12610.1"/>
    </source>
</evidence>